<keyword evidence="1" id="KW-0812">Transmembrane</keyword>
<keyword evidence="1" id="KW-1133">Transmembrane helix</keyword>
<evidence type="ECO:0000313" key="2">
    <source>
        <dbReference type="EMBL" id="KKQ50682.1"/>
    </source>
</evidence>
<dbReference type="AlphaFoldDB" id="A0A0G0I839"/>
<keyword evidence="1" id="KW-0472">Membrane</keyword>
<name>A0A0G0I839_9BACT</name>
<protein>
    <submittedName>
        <fullName evidence="2">Uncharacterized protein</fullName>
    </submittedName>
</protein>
<feature type="transmembrane region" description="Helical" evidence="1">
    <location>
        <begin position="99"/>
        <end position="122"/>
    </location>
</feature>
<evidence type="ECO:0000313" key="3">
    <source>
        <dbReference type="Proteomes" id="UP000034231"/>
    </source>
</evidence>
<proteinExistence type="predicted"/>
<feature type="transmembrane region" description="Helical" evidence="1">
    <location>
        <begin position="23"/>
        <end position="42"/>
    </location>
</feature>
<organism evidence="2 3">
    <name type="scientific">Candidatus Shapirobacteria bacterium GW2011_GWE1_38_10</name>
    <dbReference type="NCBI Taxonomy" id="1618488"/>
    <lineage>
        <taxon>Bacteria</taxon>
        <taxon>Candidatus Shapironibacteriota</taxon>
    </lineage>
</organism>
<gene>
    <name evidence="2" type="ORF">US68_C0003G0048</name>
</gene>
<dbReference type="Proteomes" id="UP000034231">
    <property type="component" value="Unassembled WGS sequence"/>
</dbReference>
<accession>A0A0G0I839</accession>
<reference evidence="2 3" key="1">
    <citation type="journal article" date="2015" name="Nature">
        <title>rRNA introns, odd ribosomes, and small enigmatic genomes across a large radiation of phyla.</title>
        <authorList>
            <person name="Brown C.T."/>
            <person name="Hug L.A."/>
            <person name="Thomas B.C."/>
            <person name="Sharon I."/>
            <person name="Castelle C.J."/>
            <person name="Singh A."/>
            <person name="Wilkins M.J."/>
            <person name="Williams K.H."/>
            <person name="Banfield J.F."/>
        </authorList>
    </citation>
    <scope>NUCLEOTIDE SEQUENCE [LARGE SCALE GENOMIC DNA]</scope>
</reference>
<comment type="caution">
    <text evidence="2">The sequence shown here is derived from an EMBL/GenBank/DDBJ whole genome shotgun (WGS) entry which is preliminary data.</text>
</comment>
<feature type="transmembrane region" description="Helical" evidence="1">
    <location>
        <begin position="62"/>
        <end position="90"/>
    </location>
</feature>
<evidence type="ECO:0000256" key="1">
    <source>
        <dbReference type="SAM" id="Phobius"/>
    </source>
</evidence>
<dbReference type="EMBL" id="LBTX01000003">
    <property type="protein sequence ID" value="KKQ50682.1"/>
    <property type="molecule type" value="Genomic_DNA"/>
</dbReference>
<sequence length="123" mass="14427">MNVVSSFFGKLGKFWQTTLNSRLLRFTILLFISQIVLIIWFYNQLPPEIPLFFSRPWGESWLSPTSSIFILPLFSLITFLTNYFIALYFYQKKLILSQLLVIFTFIISLFSTVSLLKIISLVI</sequence>